<dbReference type="AlphaFoldDB" id="A0AAE0LLC4"/>
<name>A0AAE0LLC4_9CHLO</name>
<feature type="region of interest" description="Disordered" evidence="1">
    <location>
        <begin position="100"/>
        <end position="139"/>
    </location>
</feature>
<sequence length="253" mass="27872">MPHPLFAAEEEIVPASAPSRRDIALQQHASMQVASEAVANLAPRTTTPAPPPPPAITRRKPEGFRLGQDFEATTKEIRVSHWAKTTIACVYDGSGDLVQPPISVPPLDSASPLPEPNGPTSDTPPRGSSEDLGEAGSPRHGRILAIQRVSIAGKEYTFLKCDWFSKPTKEQIKAYRQRNSILGPYDVTKTFFTFNPFVDPLAYEKAKEPYILANRVEEQVVIVPHPCMETAVILDPTADFFECLRKTEKAERA</sequence>
<dbReference type="EMBL" id="LGRX02000300">
    <property type="protein sequence ID" value="KAK3288934.1"/>
    <property type="molecule type" value="Genomic_DNA"/>
</dbReference>
<evidence type="ECO:0000313" key="3">
    <source>
        <dbReference type="Proteomes" id="UP001190700"/>
    </source>
</evidence>
<gene>
    <name evidence="2" type="ORF">CYMTET_3601</name>
</gene>
<accession>A0AAE0LLC4</accession>
<evidence type="ECO:0000256" key="1">
    <source>
        <dbReference type="SAM" id="MobiDB-lite"/>
    </source>
</evidence>
<reference evidence="2 3" key="1">
    <citation type="journal article" date="2015" name="Genome Biol. Evol.">
        <title>Comparative Genomics of a Bacterivorous Green Alga Reveals Evolutionary Causalities and Consequences of Phago-Mixotrophic Mode of Nutrition.</title>
        <authorList>
            <person name="Burns J.A."/>
            <person name="Paasch A."/>
            <person name="Narechania A."/>
            <person name="Kim E."/>
        </authorList>
    </citation>
    <scope>NUCLEOTIDE SEQUENCE [LARGE SCALE GENOMIC DNA]</scope>
    <source>
        <strain evidence="2 3">PLY_AMNH</strain>
    </source>
</reference>
<keyword evidence="3" id="KW-1185">Reference proteome</keyword>
<comment type="caution">
    <text evidence="2">The sequence shown here is derived from an EMBL/GenBank/DDBJ whole genome shotgun (WGS) entry which is preliminary data.</text>
</comment>
<dbReference type="Proteomes" id="UP001190700">
    <property type="component" value="Unassembled WGS sequence"/>
</dbReference>
<organism evidence="2 3">
    <name type="scientific">Cymbomonas tetramitiformis</name>
    <dbReference type="NCBI Taxonomy" id="36881"/>
    <lineage>
        <taxon>Eukaryota</taxon>
        <taxon>Viridiplantae</taxon>
        <taxon>Chlorophyta</taxon>
        <taxon>Pyramimonadophyceae</taxon>
        <taxon>Pyramimonadales</taxon>
        <taxon>Pyramimonadaceae</taxon>
        <taxon>Cymbomonas</taxon>
    </lineage>
</organism>
<proteinExistence type="predicted"/>
<feature type="region of interest" description="Disordered" evidence="1">
    <location>
        <begin position="40"/>
        <end position="63"/>
    </location>
</feature>
<protein>
    <submittedName>
        <fullName evidence="2">Uncharacterized protein</fullName>
    </submittedName>
</protein>
<evidence type="ECO:0000313" key="2">
    <source>
        <dbReference type="EMBL" id="KAK3288934.1"/>
    </source>
</evidence>